<keyword evidence="1" id="KW-1133">Transmembrane helix</keyword>
<feature type="transmembrane region" description="Helical" evidence="1">
    <location>
        <begin position="208"/>
        <end position="227"/>
    </location>
</feature>
<comment type="caution">
    <text evidence="2">The sequence shown here is derived from an EMBL/GenBank/DDBJ whole genome shotgun (WGS) entry which is preliminary data.</text>
</comment>
<reference evidence="2 3" key="1">
    <citation type="journal article" name="Sci. Rep.">
        <title>Telomere-to-telomere assembled and centromere annotated genomes of the two main subspecies of the button mushroom Agaricus bisporus reveal especially polymorphic chromosome ends.</title>
        <authorList>
            <person name="Sonnenberg A.S.M."/>
            <person name="Sedaghat-Telgerd N."/>
            <person name="Lavrijssen B."/>
            <person name="Ohm R.A."/>
            <person name="Hendrickx P.M."/>
            <person name="Scholtmeijer K."/>
            <person name="Baars J.J.P."/>
            <person name="van Peer A."/>
        </authorList>
    </citation>
    <scope>NUCLEOTIDE SEQUENCE [LARGE SCALE GENOMIC DNA]</scope>
    <source>
        <strain evidence="2 3">H119_p4</strain>
    </source>
</reference>
<feature type="transmembrane region" description="Helical" evidence="1">
    <location>
        <begin position="164"/>
        <end position="188"/>
    </location>
</feature>
<protein>
    <submittedName>
        <fullName evidence="2">Uncharacterized protein</fullName>
    </submittedName>
</protein>
<accession>A0A8H7F910</accession>
<gene>
    <name evidence="2" type="ORF">Agabi119p4_2205</name>
</gene>
<evidence type="ECO:0000256" key="1">
    <source>
        <dbReference type="SAM" id="Phobius"/>
    </source>
</evidence>
<proteinExistence type="predicted"/>
<feature type="transmembrane region" description="Helical" evidence="1">
    <location>
        <begin position="78"/>
        <end position="97"/>
    </location>
</feature>
<feature type="transmembrane region" description="Helical" evidence="1">
    <location>
        <begin position="47"/>
        <end position="66"/>
    </location>
</feature>
<evidence type="ECO:0000313" key="3">
    <source>
        <dbReference type="Proteomes" id="UP000629468"/>
    </source>
</evidence>
<sequence length="355" mass="39096">MVNSTFNFQQALPKDSIGSINTASDSFQESVLLSNQLGLLTPTTVAGTFYGVAFALYCLYVHSLAPRLRSRDTRRRDILMLAHSTIVMLCGLASLITNGWVTQDAYINHGNNPGGPYQYTSSICHSLPVIAIGLTCQMLVDILTSAIQVWRVWVILSTTSYGKLLTVLPFLCFLAFTVLQLRTVIIGTTLPMEVAEKLDTKTTRAAEVAIQGVTTMLCTALISLYLIRVRWQHRKLIGGAITVAYLNIVAMLVESYAMESIWLFIVTLYVCFPFPVGILFGETKTYIEIIAYLLVLCRVANGKAYESQRGYDLSSMHWNGSKHHTMSFGDTSGTGDVPLGWSLKSSTEISPTSMA</sequence>
<feature type="transmembrane region" description="Helical" evidence="1">
    <location>
        <begin position="117"/>
        <end position="143"/>
    </location>
</feature>
<feature type="transmembrane region" description="Helical" evidence="1">
    <location>
        <begin position="261"/>
        <end position="280"/>
    </location>
</feature>
<dbReference type="EMBL" id="JABXXO010000003">
    <property type="protein sequence ID" value="KAF7782829.1"/>
    <property type="molecule type" value="Genomic_DNA"/>
</dbReference>
<feature type="transmembrane region" description="Helical" evidence="1">
    <location>
        <begin position="236"/>
        <end position="255"/>
    </location>
</feature>
<organism evidence="2 3">
    <name type="scientific">Agaricus bisporus var. burnettii</name>
    <dbReference type="NCBI Taxonomy" id="192524"/>
    <lineage>
        <taxon>Eukaryota</taxon>
        <taxon>Fungi</taxon>
        <taxon>Dikarya</taxon>
        <taxon>Basidiomycota</taxon>
        <taxon>Agaricomycotina</taxon>
        <taxon>Agaricomycetes</taxon>
        <taxon>Agaricomycetidae</taxon>
        <taxon>Agaricales</taxon>
        <taxon>Agaricineae</taxon>
        <taxon>Agaricaceae</taxon>
        <taxon>Agaricus</taxon>
    </lineage>
</organism>
<dbReference type="Proteomes" id="UP000629468">
    <property type="component" value="Unassembled WGS sequence"/>
</dbReference>
<keyword evidence="1" id="KW-0812">Transmembrane</keyword>
<name>A0A8H7F910_AGABI</name>
<dbReference type="AlphaFoldDB" id="A0A8H7F910"/>
<keyword evidence="1" id="KW-0472">Membrane</keyword>
<evidence type="ECO:0000313" key="2">
    <source>
        <dbReference type="EMBL" id="KAF7782829.1"/>
    </source>
</evidence>